<organism evidence="1 2">
    <name type="scientific">Sphingomonas oligophenolica</name>
    <dbReference type="NCBI Taxonomy" id="301154"/>
    <lineage>
        <taxon>Bacteria</taxon>
        <taxon>Pseudomonadati</taxon>
        <taxon>Pseudomonadota</taxon>
        <taxon>Alphaproteobacteria</taxon>
        <taxon>Sphingomonadales</taxon>
        <taxon>Sphingomonadaceae</taxon>
        <taxon>Sphingomonas</taxon>
    </lineage>
</organism>
<gene>
    <name evidence="1" type="ORF">ABC974_18725</name>
</gene>
<keyword evidence="2" id="KW-1185">Reference proteome</keyword>
<dbReference type="RefSeq" id="WP_343892077.1">
    <property type="nucleotide sequence ID" value="NZ_BAAAEH010000050.1"/>
</dbReference>
<name>A0ABU9Y7J4_9SPHN</name>
<dbReference type="SUPFAM" id="SSF101898">
    <property type="entry name" value="NHL repeat"/>
    <property type="match status" value="1"/>
</dbReference>
<accession>A0ABU9Y7J4</accession>
<comment type="caution">
    <text evidence="1">The sequence shown here is derived from an EMBL/GenBank/DDBJ whole genome shotgun (WGS) entry which is preliminary data.</text>
</comment>
<reference evidence="1 2" key="1">
    <citation type="submission" date="2024-05" db="EMBL/GenBank/DDBJ databases">
        <authorList>
            <person name="Liu Q."/>
            <person name="Xin Y.-H."/>
        </authorList>
    </citation>
    <scope>NUCLEOTIDE SEQUENCE [LARGE SCALE GENOMIC DNA]</scope>
    <source>
        <strain evidence="1 2">CGMCC 1.10181</strain>
    </source>
</reference>
<dbReference type="InterPro" id="IPR011748">
    <property type="entry name" value="Unchr_phage_tail-like"/>
</dbReference>
<proteinExistence type="predicted"/>
<dbReference type="Pfam" id="PF09684">
    <property type="entry name" value="Tail_P2_I"/>
    <property type="match status" value="1"/>
</dbReference>
<evidence type="ECO:0000313" key="2">
    <source>
        <dbReference type="Proteomes" id="UP001419910"/>
    </source>
</evidence>
<evidence type="ECO:0000313" key="1">
    <source>
        <dbReference type="EMBL" id="MEN2791672.1"/>
    </source>
</evidence>
<dbReference type="InterPro" id="IPR006521">
    <property type="entry name" value="Tail_protein_I"/>
</dbReference>
<dbReference type="EMBL" id="JBDIME010000019">
    <property type="protein sequence ID" value="MEN2791672.1"/>
    <property type="molecule type" value="Genomic_DNA"/>
</dbReference>
<dbReference type="NCBIfam" id="TIGR02242">
    <property type="entry name" value="tail_TIGR02242"/>
    <property type="match status" value="1"/>
</dbReference>
<dbReference type="Proteomes" id="UP001419910">
    <property type="component" value="Unassembled WGS sequence"/>
</dbReference>
<protein>
    <submittedName>
        <fullName evidence="1">Phage tail protein</fullName>
    </submittedName>
</protein>
<dbReference type="Gene3D" id="3.20.20.80">
    <property type="entry name" value="Glycosidases"/>
    <property type="match status" value="1"/>
</dbReference>
<sequence>MNVNSAHFHLLLGDGDWGACTSVGAKPAALAKKWKSLQPDDTIPIFDAKSLQLTLQPLEEPIPATPGEPLFTAADRRDAVADRNGNLYVIADDRLGLTIRSAGSGVVTSFWPPAPRRRRRETRAFADAAPVETAPRILAGLTITSDDFLIVGAGGSLLRFDLVGGGPPDRAQLPDGIVAAALAPAGDGGLWLLDATSPRLFRLDANLCIEARRVPGEAAIFAPDGIDPAPGFTAEPVTIDTSVIPAPAGLVALSDGAVILLDAPVKTAAGLFILDPGASAIRSLIRLDIVAFCFAATEPKGMPALLLADTDGNQAWRVQLVQRNGRWEASPQSDTLPLRRFGGRALVPIQGNVHYDSGATDPIWVQVIAIPHRRYALSAGFVTPVHDSGVPQCVWDRIWIDGCIPPGATVRVEARAADDSRTFATQATTGWIAQPALVLSPSGSELTGKRAIAAVATDPRNGKGSWGLLLQGITGRYTQLRITLIGDGRITPRLRALRIWYPRFSYVQRFLPGVYREEPVSASFLERFLANFEGLNTMIEDRIATAEALFDPRIAPVEMLDWLASWYEVALDPAWDERRRRLFIAHAAAFFGWRGTIRGLQLALKLALDETITAADFTLDGPDCTCPGAIRIVEAYRNRPRSRRFPKATDIPAPGIRSLDGDWLPEEGAAGLWARWPEGPAPAGRFPLFPLAGKEAIWTALVQQQLGFVPSVGQAERARWQAFQASIGIAAPEPDLPAATSDVWERYAALPTHDRQAWQDFLRARYRTIDLLNAAHDTLWSDFTLVPLPDHLPATATGARDWLMFEGQEMPIDRAAHRFSVLLPRTRVDTDPDTEATQIALARRIVGLEKPAHTVFDVRFYWAMNRVGEARLGLDSAIGQGSRAPELVPAAVLGRAYAGATFIGGPAIPPTGRSRIAC</sequence>